<dbReference type="AlphaFoldDB" id="A0A0B2ABP1"/>
<dbReference type="Gene3D" id="1.10.3720.10">
    <property type="entry name" value="MetI-like"/>
    <property type="match status" value="1"/>
</dbReference>
<comment type="subcellular location">
    <subcellularLocation>
        <location evidence="1 7">Cell membrane</location>
        <topology evidence="1 7">Multi-pass membrane protein</topology>
    </subcellularLocation>
</comment>
<keyword evidence="5 7" id="KW-1133">Transmembrane helix</keyword>
<evidence type="ECO:0000256" key="4">
    <source>
        <dbReference type="ARBA" id="ARBA00022692"/>
    </source>
</evidence>
<dbReference type="GO" id="GO:0005886">
    <property type="term" value="C:plasma membrane"/>
    <property type="evidence" value="ECO:0007669"/>
    <property type="project" value="UniProtKB-SubCell"/>
</dbReference>
<dbReference type="Pfam" id="PF00528">
    <property type="entry name" value="BPD_transp_1"/>
    <property type="match status" value="1"/>
</dbReference>
<accession>A0A0B2ABP1</accession>
<proteinExistence type="inferred from homology"/>
<dbReference type="PANTHER" id="PTHR32243:SF18">
    <property type="entry name" value="INNER MEMBRANE ABC TRANSPORTER PERMEASE PROTEIN YCJP"/>
    <property type="match status" value="1"/>
</dbReference>
<evidence type="ECO:0000256" key="3">
    <source>
        <dbReference type="ARBA" id="ARBA00022475"/>
    </source>
</evidence>
<evidence type="ECO:0000313" key="10">
    <source>
        <dbReference type="Proteomes" id="UP000031030"/>
    </source>
</evidence>
<comment type="similarity">
    <text evidence="7">Belongs to the binding-protein-dependent transport system permease family.</text>
</comment>
<evidence type="ECO:0000256" key="6">
    <source>
        <dbReference type="ARBA" id="ARBA00023136"/>
    </source>
</evidence>
<gene>
    <name evidence="9" type="ORF">LK09_06500</name>
</gene>
<dbReference type="PANTHER" id="PTHR32243">
    <property type="entry name" value="MALTOSE TRANSPORT SYSTEM PERMEASE-RELATED"/>
    <property type="match status" value="1"/>
</dbReference>
<sequence length="263" mass="29287">MLFSVVWIFPVYWMINTAFMPQSESMSSRPHFVPLHPTFQNFVTAFTQPGFWMSLRNSLIVVLSAIVIATLLALFAAAALSRFRFRGRRTILVIILAVQMVLGGPALLIPQFLIFNNLGLLNSYPGLILAYVASVLPFAIWTLRGFYLAIPVEVEEAAMMDGASTWRVMWSVLFPLVLPGMISTSVFAFISAWNEYILAYTFMKDQTMYTLPIWLASFTNPNTGVDYGGQMAASVLFALPVVIFFLIIQRNLVQGMASGAVKG</sequence>
<dbReference type="PROSITE" id="PS50928">
    <property type="entry name" value="ABC_TM1"/>
    <property type="match status" value="1"/>
</dbReference>
<dbReference type="InterPro" id="IPR035906">
    <property type="entry name" value="MetI-like_sf"/>
</dbReference>
<feature type="transmembrane region" description="Helical" evidence="7">
    <location>
        <begin position="227"/>
        <end position="248"/>
    </location>
</feature>
<evidence type="ECO:0000256" key="1">
    <source>
        <dbReference type="ARBA" id="ARBA00004651"/>
    </source>
</evidence>
<reference evidence="9 10" key="1">
    <citation type="submission" date="2014-11" db="EMBL/GenBank/DDBJ databases">
        <title>Genome sequence of Microbacterium mangrovi MUSC 115(T).</title>
        <authorList>
            <person name="Lee L.-H."/>
        </authorList>
    </citation>
    <scope>NUCLEOTIDE SEQUENCE [LARGE SCALE GENOMIC DNA]</scope>
    <source>
        <strain evidence="9 10">MUSC 115</strain>
    </source>
</reference>
<protein>
    <submittedName>
        <fullName evidence="9">Sugar ABC transporter permease</fullName>
    </submittedName>
</protein>
<dbReference type="InterPro" id="IPR000515">
    <property type="entry name" value="MetI-like"/>
</dbReference>
<dbReference type="Proteomes" id="UP000031030">
    <property type="component" value="Unassembled WGS sequence"/>
</dbReference>
<keyword evidence="4 7" id="KW-0812">Transmembrane</keyword>
<evidence type="ECO:0000259" key="8">
    <source>
        <dbReference type="PROSITE" id="PS50928"/>
    </source>
</evidence>
<evidence type="ECO:0000256" key="7">
    <source>
        <dbReference type="RuleBase" id="RU363032"/>
    </source>
</evidence>
<evidence type="ECO:0000256" key="5">
    <source>
        <dbReference type="ARBA" id="ARBA00022989"/>
    </source>
</evidence>
<keyword evidence="2 7" id="KW-0813">Transport</keyword>
<feature type="transmembrane region" description="Helical" evidence="7">
    <location>
        <begin position="168"/>
        <end position="193"/>
    </location>
</feature>
<keyword evidence="3" id="KW-1003">Cell membrane</keyword>
<dbReference type="STRING" id="1348253.LK09_06500"/>
<organism evidence="9 10">
    <name type="scientific">Microbacterium mangrovi</name>
    <dbReference type="NCBI Taxonomy" id="1348253"/>
    <lineage>
        <taxon>Bacteria</taxon>
        <taxon>Bacillati</taxon>
        <taxon>Actinomycetota</taxon>
        <taxon>Actinomycetes</taxon>
        <taxon>Micrococcales</taxon>
        <taxon>Microbacteriaceae</taxon>
        <taxon>Microbacterium</taxon>
    </lineage>
</organism>
<comment type="caution">
    <text evidence="9">The sequence shown here is derived from an EMBL/GenBank/DDBJ whole genome shotgun (WGS) entry which is preliminary data.</text>
</comment>
<dbReference type="SUPFAM" id="SSF161098">
    <property type="entry name" value="MetI-like"/>
    <property type="match status" value="1"/>
</dbReference>
<evidence type="ECO:0000256" key="2">
    <source>
        <dbReference type="ARBA" id="ARBA00022448"/>
    </source>
</evidence>
<feature type="transmembrane region" description="Helical" evidence="7">
    <location>
        <begin position="127"/>
        <end position="147"/>
    </location>
</feature>
<feature type="transmembrane region" description="Helical" evidence="7">
    <location>
        <begin position="59"/>
        <end position="80"/>
    </location>
</feature>
<dbReference type="InterPro" id="IPR050901">
    <property type="entry name" value="BP-dep_ABC_trans_perm"/>
</dbReference>
<keyword evidence="6 7" id="KW-0472">Membrane</keyword>
<name>A0A0B2ABP1_9MICO</name>
<feature type="transmembrane region" description="Helical" evidence="7">
    <location>
        <begin position="92"/>
        <end position="115"/>
    </location>
</feature>
<keyword evidence="10" id="KW-1185">Reference proteome</keyword>
<dbReference type="EMBL" id="JTDK01000006">
    <property type="protein sequence ID" value="KHK99012.1"/>
    <property type="molecule type" value="Genomic_DNA"/>
</dbReference>
<evidence type="ECO:0000313" key="9">
    <source>
        <dbReference type="EMBL" id="KHK99012.1"/>
    </source>
</evidence>
<feature type="domain" description="ABC transmembrane type-1" evidence="8">
    <location>
        <begin position="55"/>
        <end position="248"/>
    </location>
</feature>
<dbReference type="CDD" id="cd06261">
    <property type="entry name" value="TM_PBP2"/>
    <property type="match status" value="1"/>
</dbReference>
<dbReference type="GO" id="GO:0055085">
    <property type="term" value="P:transmembrane transport"/>
    <property type="evidence" value="ECO:0007669"/>
    <property type="project" value="InterPro"/>
</dbReference>